<comment type="caution">
    <text evidence="1">The sequence shown here is derived from an EMBL/GenBank/DDBJ whole genome shotgun (WGS) entry which is preliminary data.</text>
</comment>
<protein>
    <submittedName>
        <fullName evidence="1">TIGR02450 family Trp-rich protein</fullName>
    </submittedName>
</protein>
<dbReference type="AlphaFoldDB" id="A0A842HLG9"/>
<keyword evidence="2" id="KW-1185">Reference proteome</keyword>
<evidence type="ECO:0000313" key="2">
    <source>
        <dbReference type="Proteomes" id="UP000545386"/>
    </source>
</evidence>
<organism evidence="1 2">
    <name type="scientific">Pusillimonas minor</name>
    <dbReference type="NCBI Taxonomy" id="2697024"/>
    <lineage>
        <taxon>Bacteria</taxon>
        <taxon>Pseudomonadati</taxon>
        <taxon>Pseudomonadota</taxon>
        <taxon>Betaproteobacteria</taxon>
        <taxon>Burkholderiales</taxon>
        <taxon>Alcaligenaceae</taxon>
        <taxon>Pusillimonas</taxon>
    </lineage>
</organism>
<dbReference type="Proteomes" id="UP000545386">
    <property type="component" value="Unassembled WGS sequence"/>
</dbReference>
<evidence type="ECO:0000313" key="1">
    <source>
        <dbReference type="EMBL" id="MBC2768368.1"/>
    </source>
</evidence>
<dbReference type="RefSeq" id="WP_185778222.1">
    <property type="nucleotide sequence ID" value="NZ_JACJUU010000001.1"/>
</dbReference>
<dbReference type="InterPro" id="IPR012663">
    <property type="entry name" value="CHP02450_Tryp"/>
</dbReference>
<accession>A0A842HLG9</accession>
<sequence>MNPLHPKKLLLTKWTALQPVSKNKHFLVTKVIAPLPPDTPIKWLEMEAVYSKTTKIIDWRELKDITQWRQGWV</sequence>
<proteinExistence type="predicted"/>
<reference evidence="1 2" key="1">
    <citation type="submission" date="2020-08" db="EMBL/GenBank/DDBJ databases">
        <title>Paraeoetvoesia sp. YC-7-48 draft genome sequence.</title>
        <authorList>
            <person name="Yao L."/>
        </authorList>
    </citation>
    <scope>NUCLEOTIDE SEQUENCE [LARGE SCALE GENOMIC DNA]</scope>
    <source>
        <strain evidence="2">YC-7-48</strain>
    </source>
</reference>
<gene>
    <name evidence="1" type="ORF">GTU67_00375</name>
</gene>
<name>A0A842HLG9_9BURK</name>
<dbReference type="Pfam" id="PF09493">
    <property type="entry name" value="DUF2389"/>
    <property type="match status" value="1"/>
</dbReference>
<dbReference type="EMBL" id="JACJUU010000001">
    <property type="protein sequence ID" value="MBC2768368.1"/>
    <property type="molecule type" value="Genomic_DNA"/>
</dbReference>
<dbReference type="NCBIfam" id="TIGR02450">
    <property type="entry name" value="TIGR02450 family Trp-rich protein"/>
    <property type="match status" value="1"/>
</dbReference>